<dbReference type="Gene3D" id="6.10.250.3000">
    <property type="match status" value="1"/>
</dbReference>
<keyword evidence="1" id="KW-0175">Coiled coil</keyword>
<feature type="compositionally biased region" description="Polar residues" evidence="2">
    <location>
        <begin position="1615"/>
        <end position="1624"/>
    </location>
</feature>
<sequence length="1660" mass="185509">MTRAPRAIDLSFLSEEEAKQILQVLERDLQLQRAEKERISKLHKKKEDATGLPGVTGEWFEEIQKRKFQKAADTGRMLKQPLAHRLRKAIGNGELSLGYPWCGTKRGSPSILGGLRTPLASLFSFRKSKRQHSNLDDQLAQEQCQNAVKRRTPTDYGSRALEASHYPSRTLRAKEYRTPFRPRVFYDTYLKGRSTEDYTSGDPYSARRGFGRKDFMPSNTFSRSRSFSCLERHESLTASLQHSLESNRDFTEWNYCHQPRRAPLSSVVWNTPESAECLLYPDSLLRTQSLMEFDPMFQDMNPYCPQENTRYGLYRSKINFRRAVPCTPPFIFADRPTDPLNSLKPFHRYSSFRGRVKRKSFPSGRTDEQPFWPSAHQCSSDEVLPPFDKDSKRIPANLMNWQCAHAKQHRFQQCESGAQSHLSESMSSMEHPEEVTNKLLLKHAEGIQRISGSGLSDPKCQTEYAVQRQNLLHGASQNSSNIFAKHSQAEKNFEIFASEEVRGTDQLGKMDRGDIKGGTLRRVSGQVYRNTPTISQMLPAMTSFAADPQDSVSLKPPLSLSSKMLTKPTPVKDIENTPFSSIQNRNRQKDEFDCTANSDLDHTPSPRSTTNSARTPIRQRSHQQGHQSESLRAFTARKAPVNTCSPIFGTGSDIPAKGELSDSCTKNIHSDDRFVRHATSNSISGCPSSSPPKSSVTYYRKAASIGGTVISEKPVSRPPRQFSFKNWLTGGEDSETLASDRIENSYSNQEDKSSSLILASSSLSTSSKDITSDPPPQAKDYYQDSSHATNTTVSTSEKVPVICNPDKTEISMPSECEETDAGNSLKQYKTTSTLTVNIEEDHVEYHELISVYYTLPRKRSRMLCNLFLDDNKKDLDSSPVTEKFQPSQKTYEVRVKLGTVAFPSSLEKADSSGEVAATPEQNSNTSDEGNSGSPSVLNPIVERSQASCSPSVVHNKEAAKRMPREAPALAFPDRVTSDGPLGIPKLSATGDKTTNDTLVRVHTAGCSSPLKEQSADTPLNLNSLSSANATISLCNLPVTPSTMNTKEENSLCCQPSTESTANNNPHILPSCSIGNNQERKCTTDAKISTAENVVKQQISAEVNERSCRKCHVIFIKGNGLQPRNESVRNSTDRAFISEIKVHSDSQNQTPQADAGSIVNSLNQSNKSASECGKTEQEEINPNLSLYNICRDSQRPVRTSIDNQKLSSKDDLTTTRQELPDHSATENKLNLDCTEDKASDTEKRKGRSSIKNKLAAMYKISRKFSSKKSVNTKPHVRNIFSQNEAPSLEISKSHNMLISPQIPRSFLQIGNENQNQNSQSDGFEGTVHDKADKKSQTNRTPPLHANEIRRPFTNLCNQKRDCSTSKQNGGMQNPAILFPKDTVPKLSSNSHVYDKSIENYPTFSRTENADANQKKKDGNFGEPLCFPVSSKTNSNLIKNYSKSNIHLLQNAISSTECDQHQNIKQSNRLKNPNLPCVDTVLNPSKIRERHFSETTFSQEPHKHLASGNSLIRDGGRYSRKFKSYSELLICDENENWDACDGSSKTFGSRRIVYPSVDFGIFGKEQQQAFLDNIKRSLTEGRLWRPYLLKDSSLMRKQRGYSLSTSVQLGSSFGEGNVSQEGSSPSEPADIHKDPAHYSDEDSDTTTDDEYYLNENDKESEL</sequence>
<dbReference type="InterPro" id="IPR010911">
    <property type="entry name" value="Rab_BD"/>
</dbReference>
<feature type="region of interest" description="Disordered" evidence="2">
    <location>
        <begin position="763"/>
        <end position="797"/>
    </location>
</feature>
<protein>
    <recommendedName>
        <fullName evidence="3">RabBD domain-containing protein</fullName>
    </recommendedName>
</protein>
<feature type="domain" description="RabBD" evidence="3">
    <location>
        <begin position="7"/>
        <end position="63"/>
    </location>
</feature>
<evidence type="ECO:0000313" key="5">
    <source>
        <dbReference type="Proteomes" id="UP000694545"/>
    </source>
</evidence>
<feature type="compositionally biased region" description="Polar residues" evidence="2">
    <location>
        <begin position="605"/>
        <end position="614"/>
    </location>
</feature>
<feature type="compositionally biased region" description="Basic and acidic residues" evidence="2">
    <location>
        <begin position="954"/>
        <end position="964"/>
    </location>
</feature>
<dbReference type="GO" id="GO:0031267">
    <property type="term" value="F:small GTPase binding"/>
    <property type="evidence" value="ECO:0007669"/>
    <property type="project" value="InterPro"/>
</dbReference>
<feature type="compositionally biased region" description="Low complexity" evidence="2">
    <location>
        <begin position="553"/>
        <end position="569"/>
    </location>
</feature>
<feature type="compositionally biased region" description="Polar residues" evidence="2">
    <location>
        <begin position="783"/>
        <end position="797"/>
    </location>
</feature>
<reference evidence="4" key="1">
    <citation type="submission" date="2025-08" db="UniProtKB">
        <authorList>
            <consortium name="Ensembl"/>
        </authorList>
    </citation>
    <scope>IDENTIFICATION</scope>
</reference>
<feature type="coiled-coil region" evidence="1">
    <location>
        <begin position="15"/>
        <end position="42"/>
    </location>
</feature>
<dbReference type="Ensembl" id="ENSVKKT00000001356.1">
    <property type="protein sequence ID" value="ENSVKKP00000001305.1"/>
    <property type="gene ID" value="ENSVKKG00000001006.1"/>
</dbReference>
<reference evidence="4" key="2">
    <citation type="submission" date="2025-09" db="UniProtKB">
        <authorList>
            <consortium name="Ensembl"/>
        </authorList>
    </citation>
    <scope>IDENTIFICATION</scope>
</reference>
<feature type="region of interest" description="Disordered" evidence="2">
    <location>
        <begin position="1197"/>
        <end position="1249"/>
    </location>
</feature>
<dbReference type="InterPro" id="IPR039916">
    <property type="entry name" value="EXPH5"/>
</dbReference>
<feature type="compositionally biased region" description="Basic and acidic residues" evidence="2">
    <location>
        <begin position="1325"/>
        <end position="1334"/>
    </location>
</feature>
<dbReference type="PROSITE" id="PS50916">
    <property type="entry name" value="RABBD"/>
    <property type="match status" value="1"/>
</dbReference>
<proteinExistence type="predicted"/>
<feature type="compositionally biased region" description="Basic and acidic residues" evidence="2">
    <location>
        <begin position="1233"/>
        <end position="1242"/>
    </location>
</feature>
<organism evidence="4 5">
    <name type="scientific">Varanus komodoensis</name>
    <name type="common">Komodo dragon</name>
    <dbReference type="NCBI Taxonomy" id="61221"/>
    <lineage>
        <taxon>Eukaryota</taxon>
        <taxon>Metazoa</taxon>
        <taxon>Chordata</taxon>
        <taxon>Craniata</taxon>
        <taxon>Vertebrata</taxon>
        <taxon>Euteleostomi</taxon>
        <taxon>Lepidosauria</taxon>
        <taxon>Squamata</taxon>
        <taxon>Bifurcata</taxon>
        <taxon>Unidentata</taxon>
        <taxon>Episquamata</taxon>
        <taxon>Toxicofera</taxon>
        <taxon>Anguimorpha</taxon>
        <taxon>Paleoanguimorpha</taxon>
        <taxon>Varanoidea</taxon>
        <taxon>Varanidae</taxon>
        <taxon>Varanus</taxon>
    </lineage>
</organism>
<evidence type="ECO:0000259" key="3">
    <source>
        <dbReference type="PROSITE" id="PS50916"/>
    </source>
</evidence>
<dbReference type="OMA" id="HKNRYNE"/>
<feature type="compositionally biased region" description="Basic and acidic residues" evidence="2">
    <location>
        <begin position="1627"/>
        <end position="1638"/>
    </location>
</feature>
<dbReference type="PANTHER" id="PTHR21469">
    <property type="entry name" value="EXOPHILIN-5"/>
    <property type="match status" value="1"/>
</dbReference>
<evidence type="ECO:0000313" key="4">
    <source>
        <dbReference type="Ensembl" id="ENSVKKP00000001305.1"/>
    </source>
</evidence>
<feature type="compositionally biased region" description="Polar residues" evidence="2">
    <location>
        <begin position="919"/>
        <end position="936"/>
    </location>
</feature>
<feature type="region of interest" description="Disordered" evidence="2">
    <location>
        <begin position="358"/>
        <end position="377"/>
    </location>
</feature>
<name>A0A8D2IP23_VARKO</name>
<evidence type="ECO:0000256" key="2">
    <source>
        <dbReference type="SAM" id="MobiDB-lite"/>
    </source>
</evidence>
<feature type="compositionally biased region" description="Basic and acidic residues" evidence="2">
    <location>
        <begin position="1206"/>
        <end position="1224"/>
    </location>
</feature>
<feature type="region of interest" description="Disordered" evidence="2">
    <location>
        <begin position="1311"/>
        <end position="1351"/>
    </location>
</feature>
<evidence type="ECO:0000256" key="1">
    <source>
        <dbReference type="SAM" id="Coils"/>
    </source>
</evidence>
<dbReference type="GO" id="GO:0006886">
    <property type="term" value="P:intracellular protein transport"/>
    <property type="evidence" value="ECO:0007669"/>
    <property type="project" value="InterPro"/>
</dbReference>
<dbReference type="Proteomes" id="UP000694545">
    <property type="component" value="Unplaced"/>
</dbReference>
<dbReference type="PANTHER" id="PTHR21469:SF4">
    <property type="entry name" value="EXOPHILIN-5"/>
    <property type="match status" value="1"/>
</dbReference>
<keyword evidence="5" id="KW-1185">Reference proteome</keyword>
<feature type="compositionally biased region" description="Acidic residues" evidence="2">
    <location>
        <begin position="1639"/>
        <end position="1652"/>
    </location>
</feature>
<feature type="region of interest" description="Disordered" evidence="2">
    <location>
        <begin position="906"/>
        <end position="976"/>
    </location>
</feature>
<feature type="compositionally biased region" description="Polar residues" evidence="2">
    <location>
        <begin position="1311"/>
        <end position="1320"/>
    </location>
</feature>
<feature type="region of interest" description="Disordered" evidence="2">
    <location>
        <begin position="1610"/>
        <end position="1660"/>
    </location>
</feature>
<feature type="region of interest" description="Disordered" evidence="2">
    <location>
        <begin position="547"/>
        <end position="631"/>
    </location>
</feature>
<accession>A0A8D2IP23</accession>